<feature type="region of interest" description="Disordered" evidence="1">
    <location>
        <begin position="1139"/>
        <end position="1158"/>
    </location>
</feature>
<feature type="region of interest" description="Disordered" evidence="1">
    <location>
        <begin position="1085"/>
        <end position="1113"/>
    </location>
</feature>
<feature type="region of interest" description="Disordered" evidence="1">
    <location>
        <begin position="2384"/>
        <end position="2411"/>
    </location>
</feature>
<proteinExistence type="predicted"/>
<comment type="caution">
    <text evidence="5">The sequence shown here is derived from an EMBL/GenBank/DDBJ whole genome shotgun (WGS) entry which is preliminary data.</text>
</comment>
<feature type="compositionally biased region" description="Polar residues" evidence="1">
    <location>
        <begin position="1091"/>
        <end position="1100"/>
    </location>
</feature>
<feature type="compositionally biased region" description="Polar residues" evidence="1">
    <location>
        <begin position="2778"/>
        <end position="2787"/>
    </location>
</feature>
<dbReference type="Pfam" id="PF25038">
    <property type="entry name" value="Csf1_C"/>
    <property type="match status" value="1"/>
</dbReference>
<dbReference type="Pfam" id="PF21678">
    <property type="entry name" value="Csf1_N"/>
    <property type="match status" value="1"/>
</dbReference>
<dbReference type="InterPro" id="IPR029636">
    <property type="entry name" value="Csf1"/>
</dbReference>
<name>A0ABY0HGP1_9PEZI</name>
<protein>
    <recommendedName>
        <fullName evidence="7">Elongation factor 2</fullName>
    </recommendedName>
</protein>
<sequence>MDNVGSPGDSHVYPWANFNPAFLAYTTVCCLLSIFFLLYFNRAFASVVSRLIRAYTWHRYRIYIDFKAIQISLLAGRVFFIGLRYHGNNETILVQNGYITWSYWLRRVRDASINTPEKRDRSDNGATTSDSDAKKAKPPCRISMNVSGVQWFVYNRSAAYDAMLDAITVSSKVDRDTIDRTEGLANGTTKPRQRVHKSPEHTDTKQSPGDGFHSEKSPVEGGCSGASRSDSVPDSGEDRANAEHELPLMLQLFPVRFHCNKAALVMGNENTKAVFITKADSVSGEIDAARCSTPDPYRQLFKIQIEHPVVEMRENETYKEDQFSRAVRDTQVALDSGPVQHRPFFRRQRRKVLAQLRNLVPYWRKSVESFSVNSGDGGGVADAHVPGSSHWQGLSRYLNDDDADDKLRWSSVEYAAVNTVVDSPEATLTLLWDVPGRVSRSHGSNGPSGEEGTRESINGAAAPAWQISLSLGGGMINYGPWADRQRAELQRVFFPSLNKDAIPATKLPVGADRVPTVFNFYVELDEEVIVRVPTREDSKNWRWKKEAATLRQHSQQEQRRVQGRERKSAGTNNATRQRPFGWLDIKVAANSTVSYSMDMLAGPTGYSNTLKIDLPATEVSTSVNHGVLWKSGAQRISCDLSTPLRWNGLRTWRFAVDSDELELFVLRDHIFLLTDLIDDWGSGPPPDYLLFTPFKYLLDVKLHNLKLYLNVNDVNIVNSPTDFADNTYLVLSSPCLTAGTCISLDTYRPAKNAIPLDIRADNLNISLHVPPWNTQASFLACKEIGRLENLIADGKYHYNATTSSANTDTLVLNVSGQSPTLYLYGFLVRYFLQLKDNYFGDHIHFKTLDEYQQTLRAETSSPESAPANRPPHKKSNDLDIILGVRADDPRILLPANLYSCRRHVQIEAAALSADLRFTNYYMDLDLCLSPLSLSLGNEDGGAATPVSAASRTQLFVDGLTIYGHRLFGLPPTEPTYLCNWDLSVGAVTGECSVDFLMALVRGGKAFGFSLDDDENALVTYSSIIVYDVTFIRAFVQSVRVWLHVEEAAFLFSTGLIDVNYNDWARTHYSGRADISVPDLEIASDIRPPTAQRESIGQRGTPNPHDGSGERRDPVHSTVAFSSQYFAPYFPLESVRPDSREATLQSIEPDDGGDEFDSTFSLEDIDPNRLSQDSVHQSFLLEFPPGITAFLNAPSLPHIASLLSALQPTEPEDILDTLQVTTMSDISDMQKRRVVKGRITEFLVRLPRASFRFLNCSGSDASDILQSEQDQYDVTLKALALAVRSEAHDRQSNEDFEPEASRPSFNLRLASADISAAERLADIDETQAAVLAGVESVMVSMGTKEVSYLDVDVGSLRTVSSSGKIEYLASLIHRTSVLASKTGNLFSSTASKEDERLRQFTYRVISEGQGASDPSFVVRPSAVLRAASDHLRTYDSWKLVTRLRQMWSALDRNTKEDVSNDCLYGYFERPANTREQVMAAFERWRSWDLDNLANTVLLDNIFGKCPDSAGPATDRAPFMSVVRVQEIQFVLDPGPKQNQIFLVDLTVRGEEKIPGRGDSHGGPGTPEDPMTVVNIFCNQAGMNLNWELCRLADDMLKLYKEKDAKESADEHTAISKAPKSQPSRSPRSFHVVAVLMLGSIRLESINLVAEAQSNELKLSVLATNATQGVTNTNMILGCDTTTTKLRSQSQSLVSLRLKRPSVFVAHELSVDDGTAIHSVKATASSQDMRLLVKQDPIVLAEVVDMLVRDEAAQIYELQQQFASSSPSQNQKPKVTERLTTFRVDLAMFLDSYTITVPLLRSLTYTIKGVVSRAAMAANFGKEIILNFDVKENSHEMQININNAPRTISLLQIPPTNGRVTSRMAPGEHSITVFASLELVQLDASAVYSLLAALNRPEISSTISDLQHQGRIIREHANEIFGPSSATESASPLSNDSTLTYVVHSTLAGIQIFSTTPLCSDVEPSARLSFCLDSVHFEFANKLDHGPILDRPEVHVNLRKFLFDIEKGSAERMRSCGNLAVSALITATSRESEDGANLRAIDFESNGLEVNLSPETVSTFVDVLGYMGDRIKDLDTSRELEYLRKLRQSRPRITINDKEEEEPEKDIFDSFLASIMYSFVIRDIQVAWLVSNNQEALRGEEDLVLSFKKIEFTTRRKKTAKLTIEDLLLQMVPPGQERPHRSPNSAFLPEVILNLAYVSTSGARRLAFQAIGKPLDIRLTSAFIIPASHLQSSISLSTKNVRQASRYWAPIVLPDKQPEKLSGQATEATQSLFGSKRLESLLIDADFAGAVVHLSAKKPVDSDGTGLRASRPALAGKYGQFSNDESGSSTDLRSPGLALKLEYRDDGREDPTLYGEVKVDASRNKLYPSVVPLILDITSSIKEVVSNDRVDSPHTPSTPSEASGDAKSSKGDGDNILTADPSAVLGRVNLNLGLRICRQEFTLSCEPIGRVTATACFEDIYITCNTVHSTEHGNFFAISGTFSNFHTAVQHVYSQGSTASFAVDSLVLSLMNSKHVSGTSGVSAILKVSPMAVAINAKQLQDFLLFREIWLPREVRRSSSLPLENVAADVTTQGHLMQRYQQVAATAAFPWTATVSISGLDVAVDLGQALGKSKFGIENLWLSSKKTSDWEQNLCLGFNRIGVDSTGRLGGFVALQDFRLRTLIEWPERERALNETPRIQASIGFSQFKMKTAFDFQAFLMADIRSLNFLMYNVRQDRSANGDRLVATLEGDAVQVFGTTSSAAQSVDLWKAIQRLIQERKASFETSLRDIEKFMRRKSTASQEQSRQPNARKPAPDDSVAKSPISLDTDVVVTLKALNLGVFPSTFSDHQVFKLEALNAQARFAASTEKRRIHSILGLTLGQLRIGLAGVRQEAPKSVNEISVEHVVASATGSRGGTILKVPKVEAVMQTWQQPDSRTIEYIFKSAFEGKVEVGWNYSRISFIRGMWATHSKALATIWGREIPAMSAIKVTGVGLGSGGDRERDAAGGREHQQQKITAEVNVPQSKYEYVPLEPPVIETPQLRDMGEATPPLEWIGLHRERLPNLTHQIVIVSLLELAGEVEEAYSKILGSS</sequence>
<feature type="transmembrane region" description="Helical" evidence="2">
    <location>
        <begin position="62"/>
        <end position="83"/>
    </location>
</feature>
<gene>
    <name evidence="5" type="ORF">DL762_002361</name>
</gene>
<feature type="region of interest" description="Disordered" evidence="1">
    <location>
        <begin position="2773"/>
        <end position="2800"/>
    </location>
</feature>
<keyword evidence="2" id="KW-0472">Membrane</keyword>
<feature type="compositionally biased region" description="Basic and acidic residues" evidence="1">
    <location>
        <begin position="547"/>
        <end position="568"/>
    </location>
</feature>
<evidence type="ECO:0000259" key="4">
    <source>
        <dbReference type="Pfam" id="PF25038"/>
    </source>
</evidence>
<feature type="region of interest" description="Disordered" evidence="1">
    <location>
        <begin position="115"/>
        <end position="139"/>
    </location>
</feature>
<organism evidence="5 6">
    <name type="scientific">Monosporascus cannonballus</name>
    <dbReference type="NCBI Taxonomy" id="155416"/>
    <lineage>
        <taxon>Eukaryota</taxon>
        <taxon>Fungi</taxon>
        <taxon>Dikarya</taxon>
        <taxon>Ascomycota</taxon>
        <taxon>Pezizomycotina</taxon>
        <taxon>Sordariomycetes</taxon>
        <taxon>Xylariomycetidae</taxon>
        <taxon>Xylariales</taxon>
        <taxon>Xylariales incertae sedis</taxon>
        <taxon>Monosporascus</taxon>
    </lineage>
</organism>
<feature type="domain" description="Csf1 C-terminal region" evidence="4">
    <location>
        <begin position="2323"/>
        <end position="3070"/>
    </location>
</feature>
<evidence type="ECO:0000313" key="5">
    <source>
        <dbReference type="EMBL" id="RYO91065.1"/>
    </source>
</evidence>
<keyword evidence="2" id="KW-0812">Transmembrane</keyword>
<evidence type="ECO:0000259" key="3">
    <source>
        <dbReference type="Pfam" id="PF21678"/>
    </source>
</evidence>
<feature type="transmembrane region" description="Helical" evidence="2">
    <location>
        <begin position="20"/>
        <end position="41"/>
    </location>
</feature>
<evidence type="ECO:0000256" key="2">
    <source>
        <dbReference type="SAM" id="Phobius"/>
    </source>
</evidence>
<keyword evidence="2" id="KW-1133">Transmembrane helix</keyword>
<evidence type="ECO:0000256" key="1">
    <source>
        <dbReference type="SAM" id="MobiDB-lite"/>
    </source>
</evidence>
<keyword evidence="6" id="KW-1185">Reference proteome</keyword>
<reference evidence="5 6" key="1">
    <citation type="submission" date="2018-06" db="EMBL/GenBank/DDBJ databases">
        <title>Complete Genomes of Monosporascus.</title>
        <authorList>
            <person name="Robinson A.J."/>
            <person name="Natvig D.O."/>
        </authorList>
    </citation>
    <scope>NUCLEOTIDE SEQUENCE [LARGE SCALE GENOMIC DNA]</scope>
    <source>
        <strain evidence="5 6">CBS 609.92</strain>
    </source>
</reference>
<evidence type="ECO:0008006" key="7">
    <source>
        <dbReference type="Google" id="ProtNLM"/>
    </source>
</evidence>
<evidence type="ECO:0000313" key="6">
    <source>
        <dbReference type="Proteomes" id="UP000294003"/>
    </source>
</evidence>
<feature type="domain" description="Csf1 N-terminal" evidence="3">
    <location>
        <begin position="34"/>
        <end position="858"/>
    </location>
</feature>
<dbReference type="EMBL" id="QJNS01000045">
    <property type="protein sequence ID" value="RYO91065.1"/>
    <property type="molecule type" value="Genomic_DNA"/>
</dbReference>
<dbReference type="PANTHER" id="PTHR32085">
    <property type="entry name" value="PROTEIN CSF1"/>
    <property type="match status" value="1"/>
</dbReference>
<dbReference type="InterPro" id="IPR056779">
    <property type="entry name" value="Csf1_C"/>
</dbReference>
<dbReference type="InterPro" id="IPR048636">
    <property type="entry name" value="Csf1_N"/>
</dbReference>
<feature type="compositionally biased region" description="Acidic residues" evidence="1">
    <location>
        <begin position="1147"/>
        <end position="1156"/>
    </location>
</feature>
<feature type="region of interest" description="Disordered" evidence="1">
    <location>
        <begin position="547"/>
        <end position="573"/>
    </location>
</feature>
<accession>A0ABY0HGP1</accession>
<feature type="region of interest" description="Disordered" evidence="1">
    <location>
        <begin position="855"/>
        <end position="875"/>
    </location>
</feature>
<dbReference type="Proteomes" id="UP000294003">
    <property type="component" value="Unassembled WGS sequence"/>
</dbReference>
<dbReference type="PANTHER" id="PTHR32085:SF3">
    <property type="entry name" value="PROTEIN CSF1"/>
    <property type="match status" value="1"/>
</dbReference>
<feature type="region of interest" description="Disordered" evidence="1">
    <location>
        <begin position="178"/>
        <end position="239"/>
    </location>
</feature>